<dbReference type="Proteomes" id="UP000700732">
    <property type="component" value="Unassembled WGS sequence"/>
</dbReference>
<keyword evidence="1" id="KW-0812">Transmembrane</keyword>
<keyword evidence="1" id="KW-1133">Transmembrane helix</keyword>
<accession>A0ABR6WBI6</accession>
<sequence>MNNELETIENYLTGQLSADERTRFEATLRSDPAVAESLAFYVLAQHTAKVSAMSKRKAELDALMTRSAWGAPMRWVAAASVVLVLGFGWYFLRDTSTSAEAAQLAEAYVEQNFDQLTTTMSGGATDSLTQGIGLYNEKKFAEAESVFEAVLVQQPNNDRALKLAGVVALRQKNYDLAIDRFHRLSQRADLYSNPGTFLEAITLLERNRPMDKAAAKKLLEEVISKNLEGKREAQQMIDHL</sequence>
<protein>
    <submittedName>
        <fullName evidence="2">Tetratricopeptide (TPR) repeat protein</fullName>
    </submittedName>
</protein>
<evidence type="ECO:0000313" key="2">
    <source>
        <dbReference type="EMBL" id="MBC3793925.1"/>
    </source>
</evidence>
<proteinExistence type="predicted"/>
<keyword evidence="1" id="KW-0472">Membrane</keyword>
<dbReference type="SUPFAM" id="SSF48452">
    <property type="entry name" value="TPR-like"/>
    <property type="match status" value="1"/>
</dbReference>
<organism evidence="2 3">
    <name type="scientific">Spirosoma utsteinense</name>
    <dbReference type="NCBI Taxonomy" id="2585773"/>
    <lineage>
        <taxon>Bacteria</taxon>
        <taxon>Pseudomonadati</taxon>
        <taxon>Bacteroidota</taxon>
        <taxon>Cytophagia</taxon>
        <taxon>Cytophagales</taxon>
        <taxon>Cytophagaceae</taxon>
        <taxon>Spirosoma</taxon>
    </lineage>
</organism>
<reference evidence="2 3" key="1">
    <citation type="submission" date="2019-06" db="EMBL/GenBank/DDBJ databases">
        <title>Spirosoma utsteinense sp. nov. isolated from Antarctic ice-free soils.</title>
        <authorList>
            <person name="Tahon G."/>
        </authorList>
    </citation>
    <scope>NUCLEOTIDE SEQUENCE [LARGE SCALE GENOMIC DNA]</scope>
    <source>
        <strain evidence="2 3">LMG 31447</strain>
    </source>
</reference>
<evidence type="ECO:0000313" key="3">
    <source>
        <dbReference type="Proteomes" id="UP000700732"/>
    </source>
</evidence>
<dbReference type="EMBL" id="VFIA01000033">
    <property type="protein sequence ID" value="MBC3793925.1"/>
    <property type="molecule type" value="Genomic_DNA"/>
</dbReference>
<keyword evidence="3" id="KW-1185">Reference proteome</keyword>
<comment type="caution">
    <text evidence="2">The sequence shown here is derived from an EMBL/GenBank/DDBJ whole genome shotgun (WGS) entry which is preliminary data.</text>
</comment>
<gene>
    <name evidence="2" type="ORF">FH603_4451</name>
</gene>
<evidence type="ECO:0000256" key="1">
    <source>
        <dbReference type="SAM" id="Phobius"/>
    </source>
</evidence>
<dbReference type="RefSeq" id="WP_186739827.1">
    <property type="nucleotide sequence ID" value="NZ_VFIA01000033.1"/>
</dbReference>
<dbReference type="Gene3D" id="1.25.40.10">
    <property type="entry name" value="Tetratricopeptide repeat domain"/>
    <property type="match status" value="1"/>
</dbReference>
<dbReference type="InterPro" id="IPR011990">
    <property type="entry name" value="TPR-like_helical_dom_sf"/>
</dbReference>
<feature type="transmembrane region" description="Helical" evidence="1">
    <location>
        <begin position="73"/>
        <end position="92"/>
    </location>
</feature>
<name>A0ABR6WBI6_9BACT</name>